<evidence type="ECO:0000313" key="2">
    <source>
        <dbReference type="EMBL" id="NMQ04042.1"/>
    </source>
</evidence>
<proteinExistence type="predicted"/>
<feature type="region of interest" description="Disordered" evidence="1">
    <location>
        <begin position="1"/>
        <end position="109"/>
    </location>
</feature>
<keyword evidence="3" id="KW-1185">Reference proteome</keyword>
<protein>
    <submittedName>
        <fullName evidence="2">Uncharacterized protein</fullName>
    </submittedName>
</protein>
<name>A0ABX1T319_9PROT</name>
<evidence type="ECO:0000313" key="3">
    <source>
        <dbReference type="Proteomes" id="UP000886469"/>
    </source>
</evidence>
<gene>
    <name evidence="2" type="ORF">E4Q08_01545</name>
</gene>
<comment type="caution">
    <text evidence="2">The sequence shown here is derived from an EMBL/GenBank/DDBJ whole genome shotgun (WGS) entry which is preliminary data.</text>
</comment>
<organism evidence="2 3">
    <name type="scientific">Candidatus Accumulibacter contiguus</name>
    <dbReference type="NCBI Taxonomy" id="2954381"/>
    <lineage>
        <taxon>Bacteria</taxon>
        <taxon>Pseudomonadati</taxon>
        <taxon>Pseudomonadota</taxon>
        <taxon>Betaproteobacteria</taxon>
        <taxon>Candidatus Accumulibacter</taxon>
    </lineage>
</organism>
<evidence type="ECO:0000256" key="1">
    <source>
        <dbReference type="SAM" id="MobiDB-lite"/>
    </source>
</evidence>
<reference evidence="2" key="1">
    <citation type="submission" date="2019-03" db="EMBL/GenBank/DDBJ databases">
        <title>Metabolic reconstructions from genomes of highly enriched 'Candidatus Accumulibacter' and 'Candidatus Competibacter' bioreactor populations.</title>
        <authorList>
            <person name="Annavajhala M.K."/>
            <person name="Welles L."/>
            <person name="Abbas B."/>
            <person name="Sorokin D."/>
            <person name="Park H."/>
            <person name="Van Loosdrecht M."/>
            <person name="Chandran K."/>
        </authorList>
    </citation>
    <scope>NUCLEOTIDE SEQUENCE</scope>
    <source>
        <strain evidence="2">SBR_L</strain>
    </source>
</reference>
<dbReference type="RefSeq" id="WP_169069098.1">
    <property type="nucleotide sequence ID" value="NZ_JAZKUC010000001.1"/>
</dbReference>
<dbReference type="Proteomes" id="UP000886469">
    <property type="component" value="Unassembled WGS sequence"/>
</dbReference>
<accession>A0ABX1T319</accession>
<sequence length="109" mass="11933">MRIPSELLPPIGNLGKEVDRKSEPVEPVESAARLADELAASPQGQPPPSKKGGRPESPKAVGPDDESKPEPVERRHADRRSKDQPILLDTRTNRGRRRAPGEAHINIKV</sequence>
<feature type="compositionally biased region" description="Basic and acidic residues" evidence="1">
    <location>
        <begin position="65"/>
        <end position="83"/>
    </location>
</feature>
<dbReference type="EMBL" id="SPMX01000004">
    <property type="protein sequence ID" value="NMQ04042.1"/>
    <property type="molecule type" value="Genomic_DNA"/>
</dbReference>